<dbReference type="CTD" id="181513"/>
<dbReference type="OrthoDB" id="5793403at2759"/>
<dbReference type="WormBase" id="C04C11.1a">
    <property type="protein sequence ID" value="CE48064"/>
    <property type="gene ID" value="WBGene00007295"/>
</dbReference>
<keyword evidence="4" id="KW-1185">Reference proteome</keyword>
<dbReference type="HOGENOM" id="CLU_085482_0_0_1"/>
<evidence type="ECO:0000313" key="5">
    <source>
        <dbReference type="WormBase" id="C04C11.1a"/>
    </source>
</evidence>
<dbReference type="SUPFAM" id="SSF55797">
    <property type="entry name" value="PR-1-like"/>
    <property type="match status" value="1"/>
</dbReference>
<dbReference type="UCSC" id="C04C11.1b">
    <property type="organism name" value="c. elegans"/>
</dbReference>
<dbReference type="IntAct" id="Q17625">
    <property type="interactions" value="1"/>
</dbReference>
<evidence type="ECO:0000313" key="3">
    <source>
        <dbReference type="EMBL" id="CAA96583.2"/>
    </source>
</evidence>
<dbReference type="eggNOG" id="ENOG502TGDT">
    <property type="taxonomic scope" value="Eukaryota"/>
</dbReference>
<dbReference type="PIR" id="T18909">
    <property type="entry name" value="T18909"/>
</dbReference>
<evidence type="ECO:0007829" key="6">
    <source>
        <dbReference type="PeptideAtlas" id="Q17625"/>
    </source>
</evidence>
<dbReference type="EMBL" id="BX284606">
    <property type="protein sequence ID" value="CAA96583.2"/>
    <property type="molecule type" value="Genomic_DNA"/>
</dbReference>
<gene>
    <name evidence="3 5" type="ORF">C04C11.1</name>
    <name evidence="3" type="ORF">CELE_C04C11.1</name>
</gene>
<name>Q17625_CAEEL</name>
<dbReference type="STRING" id="6239.C04C11.1a.2"/>
<sequence length="295" mass="34589">MNLDAFLPPMLVPNREEQRHTITRKRMERFSTGGQLLSVTDVKTTHFDDNPQQSTLPFDGNRYYSNNRNTLREADYDTVHTYRDVLHEPKRQEVNYRIPRAREPVEREYPVKRIDRVAPTQIIREYSRSDDSTLNPEWKTTDSYVRKTSILKTAKKDSHQHHHQVPAAPYPAGTLPPSSQRVEWREPLDCLIDRMNRIRSTIACPPLEPSVRLADIAAQWARMLAIRGEFRSDRNRCMNIWMGSRVTESIADIWWDEAEEYGTWNYLDVQSLSWVGVASAFSEQHRQFIVVAVYE</sequence>
<protein>
    <submittedName>
        <fullName evidence="3">SCP domain-containing protein</fullName>
    </submittedName>
</protein>
<dbReference type="RefSeq" id="NP_001024355.2">
    <property type="nucleotide sequence ID" value="NM_001029184.6"/>
</dbReference>
<dbReference type="DIP" id="DIP-26734N"/>
<proteinExistence type="evidence at protein level"/>
<dbReference type="Pfam" id="PF00188">
    <property type="entry name" value="CAP"/>
    <property type="match status" value="1"/>
</dbReference>
<keyword evidence="6" id="KW-1267">Proteomics identification</keyword>
<reference evidence="3 4" key="1">
    <citation type="journal article" date="1998" name="Science">
        <title>Genome sequence of the nematode C. elegans: a platform for investigating biology.</title>
        <authorList>
            <consortium name="The C. elegans sequencing consortium"/>
            <person name="Sulson J.E."/>
            <person name="Waterston R."/>
        </authorList>
    </citation>
    <scope>NUCLEOTIDE SEQUENCE [LARGE SCALE GENOMIC DNA]</scope>
    <source>
        <strain evidence="3 4">Bristol N2</strain>
    </source>
</reference>
<dbReference type="FunCoup" id="Q17625">
    <property type="interactions" value="454"/>
</dbReference>
<evidence type="ECO:0000313" key="4">
    <source>
        <dbReference type="Proteomes" id="UP000001940"/>
    </source>
</evidence>
<dbReference type="AGR" id="WB:WBGene00007295"/>
<evidence type="ECO:0000259" key="2">
    <source>
        <dbReference type="Pfam" id="PF00188"/>
    </source>
</evidence>
<dbReference type="InterPro" id="IPR035940">
    <property type="entry name" value="CAP_sf"/>
</dbReference>
<dbReference type="GeneID" id="181513"/>
<feature type="region of interest" description="Disordered" evidence="1">
    <location>
        <begin position="155"/>
        <end position="178"/>
    </location>
</feature>
<dbReference type="PaxDb" id="6239-C04C11.1a"/>
<feature type="domain" description="SCP" evidence="2">
    <location>
        <begin position="193"/>
        <end position="294"/>
    </location>
</feature>
<dbReference type="InterPro" id="IPR014044">
    <property type="entry name" value="CAP_dom"/>
</dbReference>
<dbReference type="Proteomes" id="UP000001940">
    <property type="component" value="Chromosome X"/>
</dbReference>
<dbReference type="OMA" id="VEWREPL"/>
<dbReference type="SMR" id="Q17625"/>
<dbReference type="AlphaFoldDB" id="Q17625"/>
<organism evidence="3 4">
    <name type="scientific">Caenorhabditis elegans</name>
    <dbReference type="NCBI Taxonomy" id="6239"/>
    <lineage>
        <taxon>Eukaryota</taxon>
        <taxon>Metazoa</taxon>
        <taxon>Ecdysozoa</taxon>
        <taxon>Nematoda</taxon>
        <taxon>Chromadorea</taxon>
        <taxon>Rhabditida</taxon>
        <taxon>Rhabditina</taxon>
        <taxon>Rhabditomorpha</taxon>
        <taxon>Rhabditoidea</taxon>
        <taxon>Rhabditidae</taxon>
        <taxon>Peloderinae</taxon>
        <taxon>Caenorhabditis</taxon>
    </lineage>
</organism>
<dbReference type="PeptideAtlas" id="Q17625"/>
<dbReference type="InParanoid" id="Q17625"/>
<dbReference type="Bgee" id="WBGene00007295">
    <property type="expression patterns" value="Expressed in material anatomical entity and 3 other cell types or tissues"/>
</dbReference>
<accession>Q17625</accession>
<evidence type="ECO:0000256" key="1">
    <source>
        <dbReference type="SAM" id="MobiDB-lite"/>
    </source>
</evidence>
<dbReference type="Gene3D" id="3.40.33.10">
    <property type="entry name" value="CAP"/>
    <property type="match status" value="1"/>
</dbReference>
<dbReference type="KEGG" id="cel:CELE_C04C11.1"/>